<sequence length="409" mass="46367">MFRLLYRCHSPLKPYRRFFSSTRTYLAEVHPTSFNVIHEIEQDGARILQAVRKRIKVRDELLANMSEDMSSPEDIARARQLKELEPLHEAWSNWTHARQSLEEILPLMQDPDPTMRTLASEEFTSLAHTLSTHISTTFPSLLVPPSSTRDLHALLELKAGVGGSEAALFLLDLLRVYVRYAGSVGWRTSVIQSSETESGGIRDAILEIKGEGAYDALRWESGVHRVQRVPATESSGRTHTSTVAVIVLPLSEDAESISGNDELFKMEDVKIEVMRARGAGGQHVNKTESAVRLTHTPTGITVSMQDERSQHQNKRRAFQVLRARLMDVKLSQDVAHRRATRRNLVRTADRSEKIRTYNYAQDRVTDHRIGLSLMNLTSFLEGDGVQDFLDALRRNWQEEIMEDVVGESE</sequence>
<dbReference type="PROSITE" id="PS00745">
    <property type="entry name" value="RF_PROK_I"/>
    <property type="match status" value="1"/>
</dbReference>
<name>A0AAD4E300_9AGAM</name>
<dbReference type="GeneID" id="64659357"/>
<keyword evidence="3" id="KW-0648">Protein biosynthesis</keyword>
<dbReference type="InterPro" id="IPR005139">
    <property type="entry name" value="PCRF"/>
</dbReference>
<evidence type="ECO:0000313" key="5">
    <source>
        <dbReference type="EMBL" id="KAG1898779.1"/>
    </source>
</evidence>
<dbReference type="GO" id="GO:0003747">
    <property type="term" value="F:translation release factor activity"/>
    <property type="evidence" value="ECO:0007669"/>
    <property type="project" value="InterPro"/>
</dbReference>
<accession>A0AAD4E300</accession>
<dbReference type="FunFam" id="3.30.160.20:FF:000004">
    <property type="entry name" value="Peptide chain release factor 1"/>
    <property type="match status" value="1"/>
</dbReference>
<dbReference type="RefSeq" id="XP_041224355.1">
    <property type="nucleotide sequence ID" value="XM_041365059.1"/>
</dbReference>
<evidence type="ECO:0000259" key="4">
    <source>
        <dbReference type="PROSITE" id="PS00745"/>
    </source>
</evidence>
<gene>
    <name evidence="5" type="ORF">F5891DRAFT_1148016</name>
</gene>
<dbReference type="InterPro" id="IPR045853">
    <property type="entry name" value="Pep_chain_release_fac_I_sf"/>
</dbReference>
<evidence type="ECO:0000313" key="6">
    <source>
        <dbReference type="Proteomes" id="UP001195769"/>
    </source>
</evidence>
<organism evidence="5 6">
    <name type="scientific">Suillus fuscotomentosus</name>
    <dbReference type="NCBI Taxonomy" id="1912939"/>
    <lineage>
        <taxon>Eukaryota</taxon>
        <taxon>Fungi</taxon>
        <taxon>Dikarya</taxon>
        <taxon>Basidiomycota</taxon>
        <taxon>Agaricomycotina</taxon>
        <taxon>Agaricomycetes</taxon>
        <taxon>Agaricomycetidae</taxon>
        <taxon>Boletales</taxon>
        <taxon>Suillineae</taxon>
        <taxon>Suillaceae</taxon>
        <taxon>Suillus</taxon>
    </lineage>
</organism>
<dbReference type="Gene3D" id="3.30.160.20">
    <property type="match status" value="1"/>
</dbReference>
<feature type="domain" description="Prokaryotic-type class I peptide chain release factors" evidence="4">
    <location>
        <begin position="275"/>
        <end position="291"/>
    </location>
</feature>
<comment type="caution">
    <text evidence="5">The sequence shown here is derived from an EMBL/GenBank/DDBJ whole genome shotgun (WGS) entry which is preliminary data.</text>
</comment>
<keyword evidence="2" id="KW-0488">Methylation</keyword>
<protein>
    <submittedName>
        <fullName evidence="5">Peptide chain release factor 1</fullName>
    </submittedName>
</protein>
<dbReference type="Pfam" id="PF00472">
    <property type="entry name" value="RF-1"/>
    <property type="match status" value="1"/>
</dbReference>
<dbReference type="PANTHER" id="PTHR43804:SF7">
    <property type="entry name" value="LD18447P"/>
    <property type="match status" value="1"/>
</dbReference>
<dbReference type="SMART" id="SM00937">
    <property type="entry name" value="PCRF"/>
    <property type="match status" value="1"/>
</dbReference>
<dbReference type="GO" id="GO:0005739">
    <property type="term" value="C:mitochondrion"/>
    <property type="evidence" value="ECO:0007669"/>
    <property type="project" value="GOC"/>
</dbReference>
<dbReference type="Gene3D" id="6.10.140.1950">
    <property type="match status" value="1"/>
</dbReference>
<dbReference type="AlphaFoldDB" id="A0AAD4E300"/>
<dbReference type="InterPro" id="IPR050057">
    <property type="entry name" value="Prokaryotic/Mito_RF"/>
</dbReference>
<reference evidence="5" key="1">
    <citation type="journal article" date="2020" name="New Phytol.">
        <title>Comparative genomics reveals dynamic genome evolution in host specialist ectomycorrhizal fungi.</title>
        <authorList>
            <person name="Lofgren L.A."/>
            <person name="Nguyen N.H."/>
            <person name="Vilgalys R."/>
            <person name="Ruytinx J."/>
            <person name="Liao H.L."/>
            <person name="Branco S."/>
            <person name="Kuo A."/>
            <person name="LaButti K."/>
            <person name="Lipzen A."/>
            <person name="Andreopoulos W."/>
            <person name="Pangilinan J."/>
            <person name="Riley R."/>
            <person name="Hundley H."/>
            <person name="Na H."/>
            <person name="Barry K."/>
            <person name="Grigoriev I.V."/>
            <person name="Stajich J.E."/>
            <person name="Kennedy P.G."/>
        </authorList>
    </citation>
    <scope>NUCLEOTIDE SEQUENCE</scope>
    <source>
        <strain evidence="5">FC203</strain>
    </source>
</reference>
<dbReference type="Proteomes" id="UP001195769">
    <property type="component" value="Unassembled WGS sequence"/>
</dbReference>
<proteinExistence type="inferred from homology"/>
<dbReference type="Gene3D" id="3.30.70.1660">
    <property type="match status" value="1"/>
</dbReference>
<dbReference type="InterPro" id="IPR000352">
    <property type="entry name" value="Pep_chain_release_fac_I"/>
</dbReference>
<dbReference type="EMBL" id="JABBWK010000037">
    <property type="protein sequence ID" value="KAG1898779.1"/>
    <property type="molecule type" value="Genomic_DNA"/>
</dbReference>
<evidence type="ECO:0000256" key="1">
    <source>
        <dbReference type="ARBA" id="ARBA00010835"/>
    </source>
</evidence>
<keyword evidence="6" id="KW-1185">Reference proteome</keyword>
<dbReference type="Pfam" id="PF03462">
    <property type="entry name" value="PCRF"/>
    <property type="match status" value="1"/>
</dbReference>
<evidence type="ECO:0000256" key="3">
    <source>
        <dbReference type="ARBA" id="ARBA00022917"/>
    </source>
</evidence>
<evidence type="ECO:0000256" key="2">
    <source>
        <dbReference type="ARBA" id="ARBA00022481"/>
    </source>
</evidence>
<dbReference type="PANTHER" id="PTHR43804">
    <property type="entry name" value="LD18447P"/>
    <property type="match status" value="1"/>
</dbReference>
<dbReference type="SUPFAM" id="SSF75620">
    <property type="entry name" value="Release factor"/>
    <property type="match status" value="1"/>
</dbReference>
<dbReference type="GO" id="GO:0032543">
    <property type="term" value="P:mitochondrial translation"/>
    <property type="evidence" value="ECO:0007669"/>
    <property type="project" value="UniProtKB-ARBA"/>
</dbReference>
<comment type="similarity">
    <text evidence="1">Belongs to the prokaryotic/mitochondrial release factor family.</text>
</comment>